<dbReference type="FunFam" id="2.40.33.10:FF:000001">
    <property type="entry name" value="Pyruvate kinase"/>
    <property type="match status" value="1"/>
</dbReference>
<evidence type="ECO:0000256" key="14">
    <source>
        <dbReference type="ARBA" id="ARBA00023152"/>
    </source>
</evidence>
<comment type="similarity">
    <text evidence="4 18">Belongs to the pyruvate kinase family.</text>
</comment>
<keyword evidence="15 21" id="KW-0670">Pyruvate</keyword>
<dbReference type="InterPro" id="IPR040442">
    <property type="entry name" value="Pyrv_kinase-like_dom_sf"/>
</dbReference>
<dbReference type="InterPro" id="IPR036918">
    <property type="entry name" value="Pyrv_Knase_C_sf"/>
</dbReference>
<evidence type="ECO:0000256" key="12">
    <source>
        <dbReference type="ARBA" id="ARBA00022842"/>
    </source>
</evidence>
<evidence type="ECO:0000259" key="20">
    <source>
        <dbReference type="Pfam" id="PF02887"/>
    </source>
</evidence>
<evidence type="ECO:0000256" key="9">
    <source>
        <dbReference type="ARBA" id="ARBA00022741"/>
    </source>
</evidence>
<evidence type="ECO:0000256" key="17">
    <source>
        <dbReference type="NCBIfam" id="TIGR01064"/>
    </source>
</evidence>
<accession>A0A076FFD6</accession>
<evidence type="ECO:0000256" key="10">
    <source>
        <dbReference type="ARBA" id="ARBA00022777"/>
    </source>
</evidence>
<evidence type="ECO:0000256" key="2">
    <source>
        <dbReference type="ARBA" id="ARBA00001958"/>
    </source>
</evidence>
<dbReference type="SUPFAM" id="SSF52935">
    <property type="entry name" value="PK C-terminal domain-like"/>
    <property type="match status" value="1"/>
</dbReference>
<keyword evidence="10 18" id="KW-0418">Kinase</keyword>
<sequence>MINKRTKIVATVGPASDSVETIEALAREGVNVFRLNFSHGSHEYHKSTLDKVRQVEEKIGFRLGVLQDICGPKIRVGKLEEPFELKAGDKLTVVKGDIIGAKVSTNEYKLSINHPEITSLIKAGEYIYLYDGMIRAKVVSVSNDEIVTNIENDGVLNSNKGVNFPNTKLNIDVITQKDKNDLEWGAKNGVDFVAVSFVQNAKDILRAKELIGEFGGHARVFAKIEKFDAVENIDEIILASDGIMVARGDLGIEVPYYKVPTMQKSIIKKANEANKPVITATQMMLSMAKNESATRAEISDVANAVLDGTDAVMLSEESAVGINPVAVVKAMSATIAESEKIYPYGKFDEFKFEDETDMVASSTSRLATRIGACAIISITSSGQSAVKMARNRPNMDILAVTHDEETARSLTIVWGVKPCLVTQKSRLNILLANTIQGLYKSGRINDACTYIMTAGYPTGAKGSTNFIRILKKDQIDYYLDAAI</sequence>
<dbReference type="GO" id="GO:0030955">
    <property type="term" value="F:potassium ion binding"/>
    <property type="evidence" value="ECO:0007669"/>
    <property type="project" value="UniProtKB-UniRule"/>
</dbReference>
<dbReference type="FunFam" id="3.40.1380.20:FF:000013">
    <property type="entry name" value="Pyruvate kinase"/>
    <property type="match status" value="1"/>
</dbReference>
<evidence type="ECO:0000256" key="1">
    <source>
        <dbReference type="ARBA" id="ARBA00001946"/>
    </source>
</evidence>
<evidence type="ECO:0000313" key="21">
    <source>
        <dbReference type="EMBL" id="AII14569.1"/>
    </source>
</evidence>
<dbReference type="Pfam" id="PF00224">
    <property type="entry name" value="PK"/>
    <property type="match status" value="1"/>
</dbReference>
<dbReference type="OrthoDB" id="9812123at2"/>
<dbReference type="AlphaFoldDB" id="A0A076FFD6"/>
<evidence type="ECO:0000256" key="3">
    <source>
        <dbReference type="ARBA" id="ARBA00004997"/>
    </source>
</evidence>
<dbReference type="InterPro" id="IPR011037">
    <property type="entry name" value="Pyrv_Knase-like_insert_dom_sf"/>
</dbReference>
<dbReference type="InterPro" id="IPR015806">
    <property type="entry name" value="Pyrv_Knase_insert_dom_sf"/>
</dbReference>
<dbReference type="PRINTS" id="PR01050">
    <property type="entry name" value="PYRUVTKNASE"/>
</dbReference>
<dbReference type="Gene3D" id="3.40.1380.20">
    <property type="entry name" value="Pyruvate kinase, C-terminal domain"/>
    <property type="match status" value="1"/>
</dbReference>
<dbReference type="NCBIfam" id="NF004978">
    <property type="entry name" value="PRK06354.1"/>
    <property type="match status" value="1"/>
</dbReference>
<evidence type="ECO:0000256" key="7">
    <source>
        <dbReference type="ARBA" id="ARBA00022679"/>
    </source>
</evidence>
<proteinExistence type="inferred from homology"/>
<keyword evidence="7 18" id="KW-0808">Transferase</keyword>
<comment type="cofactor">
    <cofactor evidence="2">
        <name>K(+)</name>
        <dbReference type="ChEBI" id="CHEBI:29103"/>
    </cofactor>
</comment>
<keyword evidence="13" id="KW-0630">Potassium</keyword>
<dbReference type="PANTHER" id="PTHR11817">
    <property type="entry name" value="PYRUVATE KINASE"/>
    <property type="match status" value="1"/>
</dbReference>
<gene>
    <name evidence="21" type="primary">pykF</name>
    <name evidence="21" type="ORF">CIG1485E_0723</name>
</gene>
<dbReference type="InterPro" id="IPR015795">
    <property type="entry name" value="Pyrv_Knase_C"/>
</dbReference>
<dbReference type="EC" id="2.7.1.40" evidence="6 17"/>
<dbReference type="InterPro" id="IPR001697">
    <property type="entry name" value="Pyr_Knase"/>
</dbReference>
<dbReference type="SUPFAM" id="SSF50800">
    <property type="entry name" value="PK beta-barrel domain-like"/>
    <property type="match status" value="1"/>
</dbReference>
<dbReference type="SUPFAM" id="SSF51621">
    <property type="entry name" value="Phosphoenolpyruvate/pyruvate domain"/>
    <property type="match status" value="1"/>
</dbReference>
<dbReference type="Proteomes" id="UP000028486">
    <property type="component" value="Chromosome"/>
</dbReference>
<dbReference type="InterPro" id="IPR015813">
    <property type="entry name" value="Pyrv/PenolPyrv_kinase-like_dom"/>
</dbReference>
<dbReference type="KEGG" id="caj:CIG1485E_0723"/>
<comment type="catalytic activity">
    <reaction evidence="16 18">
        <text>pyruvate + ATP = phosphoenolpyruvate + ADP + H(+)</text>
        <dbReference type="Rhea" id="RHEA:18157"/>
        <dbReference type="ChEBI" id="CHEBI:15361"/>
        <dbReference type="ChEBI" id="CHEBI:15378"/>
        <dbReference type="ChEBI" id="CHEBI:30616"/>
        <dbReference type="ChEBI" id="CHEBI:58702"/>
        <dbReference type="ChEBI" id="CHEBI:456216"/>
        <dbReference type="EC" id="2.7.1.40"/>
    </reaction>
</comment>
<evidence type="ECO:0000313" key="22">
    <source>
        <dbReference type="Proteomes" id="UP000028486"/>
    </source>
</evidence>
<dbReference type="GO" id="GO:0004743">
    <property type="term" value="F:pyruvate kinase activity"/>
    <property type="evidence" value="ECO:0007669"/>
    <property type="project" value="UniProtKB-UniRule"/>
</dbReference>
<keyword evidence="22" id="KW-1185">Reference proteome</keyword>
<comment type="pathway">
    <text evidence="3 18">Carbohydrate degradation; glycolysis; pyruvate from D-glyceraldehyde 3-phosphate: step 5/5.</text>
</comment>
<dbReference type="eggNOG" id="COG0469">
    <property type="taxonomic scope" value="Bacteria"/>
</dbReference>
<dbReference type="NCBIfam" id="NF004491">
    <property type="entry name" value="PRK05826.1"/>
    <property type="match status" value="1"/>
</dbReference>
<comment type="subunit">
    <text evidence="5">Homotetramer.</text>
</comment>
<evidence type="ECO:0000256" key="18">
    <source>
        <dbReference type="RuleBase" id="RU000504"/>
    </source>
</evidence>
<evidence type="ECO:0000256" key="4">
    <source>
        <dbReference type="ARBA" id="ARBA00008663"/>
    </source>
</evidence>
<dbReference type="HOGENOM" id="CLU_015439_0_2_7"/>
<keyword evidence="11" id="KW-0067">ATP-binding</keyword>
<evidence type="ECO:0000259" key="19">
    <source>
        <dbReference type="Pfam" id="PF00224"/>
    </source>
</evidence>
<evidence type="ECO:0000256" key="5">
    <source>
        <dbReference type="ARBA" id="ARBA00011881"/>
    </source>
</evidence>
<dbReference type="EMBL" id="CP009043">
    <property type="protein sequence ID" value="AII14569.1"/>
    <property type="molecule type" value="Genomic_DNA"/>
</dbReference>
<feature type="domain" description="Pyruvate kinase barrel" evidence="19">
    <location>
        <begin position="4"/>
        <end position="327"/>
    </location>
</feature>
<dbReference type="Gene3D" id="3.20.20.60">
    <property type="entry name" value="Phosphoenolpyruvate-binding domains"/>
    <property type="match status" value="1"/>
</dbReference>
<comment type="cofactor">
    <cofactor evidence="1">
        <name>Mg(2+)</name>
        <dbReference type="ChEBI" id="CHEBI:18420"/>
    </cofactor>
</comment>
<evidence type="ECO:0000256" key="16">
    <source>
        <dbReference type="ARBA" id="ARBA00048152"/>
    </source>
</evidence>
<keyword evidence="8" id="KW-0479">Metal-binding</keyword>
<reference evidence="22" key="1">
    <citation type="journal article" date="2014" name="Genome Announc.">
        <title>Complete Genome Sequence of Campylobacter iguaniorum Strain 1485ET, Isolated from a Bearded Dragon (Pogona vitticeps).</title>
        <authorList>
            <person name="Gilbert M.J."/>
            <person name="Miller W.G."/>
            <person name="Yee E."/>
            <person name="Kik M."/>
            <person name="Wagenaar J.A."/>
            <person name="Duim B."/>
        </authorList>
    </citation>
    <scope>NUCLEOTIDE SEQUENCE [LARGE SCALE GENOMIC DNA]</scope>
    <source>
        <strain evidence="22">1485E</strain>
    </source>
</reference>
<evidence type="ECO:0000256" key="8">
    <source>
        <dbReference type="ARBA" id="ARBA00022723"/>
    </source>
</evidence>
<keyword evidence="12 18" id="KW-0460">Magnesium</keyword>
<dbReference type="Gene3D" id="2.40.33.10">
    <property type="entry name" value="PK beta-barrel domain-like"/>
    <property type="match status" value="1"/>
</dbReference>
<dbReference type="UniPathway" id="UPA00109">
    <property type="reaction ID" value="UER00188"/>
</dbReference>
<dbReference type="InterPro" id="IPR015793">
    <property type="entry name" value="Pyrv_Knase_brl"/>
</dbReference>
<dbReference type="GO" id="GO:0005524">
    <property type="term" value="F:ATP binding"/>
    <property type="evidence" value="ECO:0007669"/>
    <property type="project" value="UniProtKB-KW"/>
</dbReference>
<evidence type="ECO:0000256" key="15">
    <source>
        <dbReference type="ARBA" id="ARBA00023317"/>
    </source>
</evidence>
<dbReference type="GO" id="GO:0016301">
    <property type="term" value="F:kinase activity"/>
    <property type="evidence" value="ECO:0007669"/>
    <property type="project" value="UniProtKB-KW"/>
</dbReference>
<feature type="domain" description="Pyruvate kinase C-terminal" evidence="20">
    <location>
        <begin position="358"/>
        <end position="470"/>
    </location>
</feature>
<protein>
    <recommendedName>
        <fullName evidence="6 17">Pyruvate kinase</fullName>
        <ecNumber evidence="6 17">2.7.1.40</ecNumber>
    </recommendedName>
</protein>
<dbReference type="STRING" id="1244531.CIG2463D_0724"/>
<evidence type="ECO:0000256" key="6">
    <source>
        <dbReference type="ARBA" id="ARBA00012142"/>
    </source>
</evidence>
<evidence type="ECO:0000256" key="13">
    <source>
        <dbReference type="ARBA" id="ARBA00022958"/>
    </source>
</evidence>
<organism evidence="21 22">
    <name type="scientific">Campylobacter iguaniorum</name>
    <dbReference type="NCBI Taxonomy" id="1244531"/>
    <lineage>
        <taxon>Bacteria</taxon>
        <taxon>Pseudomonadati</taxon>
        <taxon>Campylobacterota</taxon>
        <taxon>Epsilonproteobacteria</taxon>
        <taxon>Campylobacterales</taxon>
        <taxon>Campylobacteraceae</taxon>
        <taxon>Campylobacter</taxon>
    </lineage>
</organism>
<keyword evidence="9" id="KW-0547">Nucleotide-binding</keyword>
<evidence type="ECO:0000256" key="11">
    <source>
        <dbReference type="ARBA" id="ARBA00022840"/>
    </source>
</evidence>
<keyword evidence="14 18" id="KW-0324">Glycolysis</keyword>
<dbReference type="Pfam" id="PF02887">
    <property type="entry name" value="PK_C"/>
    <property type="match status" value="1"/>
</dbReference>
<dbReference type="GO" id="GO:0000287">
    <property type="term" value="F:magnesium ion binding"/>
    <property type="evidence" value="ECO:0007669"/>
    <property type="project" value="UniProtKB-UniRule"/>
</dbReference>
<name>A0A076FFD6_9BACT</name>
<dbReference type="NCBIfam" id="TIGR01064">
    <property type="entry name" value="pyruv_kin"/>
    <property type="match status" value="1"/>
</dbReference>